<dbReference type="InterPro" id="IPR000286">
    <property type="entry name" value="HDACs"/>
</dbReference>
<dbReference type="InterPro" id="IPR023801">
    <property type="entry name" value="His_deacetylse_dom"/>
</dbReference>
<dbReference type="InterPro" id="IPR037138">
    <property type="entry name" value="His_deacetylse_dom_sf"/>
</dbReference>
<dbReference type="GO" id="GO:0004407">
    <property type="term" value="F:histone deacetylase activity"/>
    <property type="evidence" value="ECO:0007669"/>
    <property type="project" value="TreeGrafter"/>
</dbReference>
<dbReference type="KEGG" id="tal:Thal_1352"/>
<dbReference type="HOGENOM" id="CLU_007727_8_1_0"/>
<evidence type="ECO:0000313" key="3">
    <source>
        <dbReference type="EMBL" id="ADC89983.1"/>
    </source>
</evidence>
<keyword evidence="4" id="KW-1185">Reference proteome</keyword>
<protein>
    <submittedName>
        <fullName evidence="3">Histone deacetylase</fullName>
    </submittedName>
</protein>
<dbReference type="PANTHER" id="PTHR10625">
    <property type="entry name" value="HISTONE DEACETYLASE HDAC1-RELATED"/>
    <property type="match status" value="1"/>
</dbReference>
<evidence type="ECO:0000259" key="2">
    <source>
        <dbReference type="Pfam" id="PF00850"/>
    </source>
</evidence>
<dbReference type="STRING" id="638303.Thal_1352"/>
<dbReference type="GO" id="GO:0040029">
    <property type="term" value="P:epigenetic regulation of gene expression"/>
    <property type="evidence" value="ECO:0007669"/>
    <property type="project" value="TreeGrafter"/>
</dbReference>
<dbReference type="SUPFAM" id="SSF52768">
    <property type="entry name" value="Arginase/deacetylase"/>
    <property type="match status" value="1"/>
</dbReference>
<dbReference type="PRINTS" id="PR01270">
    <property type="entry name" value="HDASUPER"/>
</dbReference>
<dbReference type="OrthoDB" id="9808367at2"/>
<dbReference type="AlphaFoldDB" id="D3SMK3"/>
<dbReference type="eggNOG" id="COG0123">
    <property type="taxonomic scope" value="Bacteria"/>
</dbReference>
<reference evidence="4" key="1">
    <citation type="journal article" date="2010" name="Stand. Genomic Sci.">
        <title>Complete genome sequence of Thermocrinis albus type strain (HI 11/12T).</title>
        <authorList>
            <person name="Wirth R."/>
            <person name="Sikorski J."/>
            <person name="Brambilla E."/>
            <person name="Misra M."/>
            <person name="Lapidus A."/>
            <person name="Copeland A."/>
            <person name="Nolan M."/>
            <person name="Lucas S."/>
            <person name="Chen F."/>
            <person name="Tice H."/>
            <person name="Cheng J.F."/>
            <person name="Han C."/>
            <person name="Detter J.C."/>
            <person name="Tapia R."/>
            <person name="Bruce D."/>
            <person name="Goodwin L."/>
            <person name="Pitluck S."/>
            <person name="Pati A."/>
            <person name="Anderson I."/>
            <person name="Ivanova N."/>
            <person name="Mavromatis K."/>
            <person name="Mikhailova N."/>
            <person name="Chen A."/>
            <person name="Palaniappan K."/>
            <person name="Bilek Y."/>
            <person name="Hader T."/>
            <person name="Land M."/>
            <person name="Hauser L."/>
            <person name="Chang Y.J."/>
            <person name="Jeffries C.D."/>
            <person name="Tindall B.J."/>
            <person name="Rohde M."/>
            <person name="Goker M."/>
            <person name="Bristow J."/>
            <person name="Eisen J.A."/>
            <person name="Markowitz V."/>
            <person name="Hugenholtz P."/>
            <person name="Kyrpides N.C."/>
            <person name="Klenk H.P."/>
        </authorList>
    </citation>
    <scope>NUCLEOTIDE SEQUENCE [LARGE SCALE GENOMIC DNA]</scope>
    <source>
        <strain evidence="4">DSM 14484 / JCM 11386 / HI 11/12</strain>
    </source>
</reference>
<name>D3SMK3_THEAH</name>
<dbReference type="RefSeq" id="WP_012992389.1">
    <property type="nucleotide sequence ID" value="NC_013894.1"/>
</dbReference>
<evidence type="ECO:0000313" key="4">
    <source>
        <dbReference type="Proteomes" id="UP000002043"/>
    </source>
</evidence>
<dbReference type="EMBL" id="CP001931">
    <property type="protein sequence ID" value="ADC89983.1"/>
    <property type="molecule type" value="Genomic_DNA"/>
</dbReference>
<dbReference type="Pfam" id="PF00850">
    <property type="entry name" value="Hist_deacetyl"/>
    <property type="match status" value="1"/>
</dbReference>
<dbReference type="CDD" id="cd09992">
    <property type="entry name" value="HDAC_classII"/>
    <property type="match status" value="1"/>
</dbReference>
<dbReference type="Gene3D" id="3.40.800.20">
    <property type="entry name" value="Histone deacetylase domain"/>
    <property type="match status" value="1"/>
</dbReference>
<organism evidence="3 4">
    <name type="scientific">Thermocrinis albus (strain DSM 14484 / JCM 11386 / HI 11/12)</name>
    <dbReference type="NCBI Taxonomy" id="638303"/>
    <lineage>
        <taxon>Bacteria</taxon>
        <taxon>Pseudomonadati</taxon>
        <taxon>Aquificota</taxon>
        <taxon>Aquificia</taxon>
        <taxon>Aquificales</taxon>
        <taxon>Aquificaceae</taxon>
        <taxon>Thermocrinis</taxon>
    </lineage>
</organism>
<dbReference type="PANTHER" id="PTHR10625:SF10">
    <property type="entry name" value="HISTONE DEACETYLASE HDAC1"/>
    <property type="match status" value="1"/>
</dbReference>
<feature type="domain" description="Histone deacetylase" evidence="2">
    <location>
        <begin position="19"/>
        <end position="305"/>
    </location>
</feature>
<accession>D3SMK3</accession>
<proteinExistence type="inferred from homology"/>
<evidence type="ECO:0000256" key="1">
    <source>
        <dbReference type="ARBA" id="ARBA00005947"/>
    </source>
</evidence>
<sequence length="309" mass="34583">MRTGFLYDDIYLEHNNRGHPENKDRLIAIMQGLESRRLFQKVVKVRPRRATVQEVSLNHDLAYIQEIHDFCAAGGGYLDPDTYANAMSYEVALYAVGGVLEGIDRLLNGELEAVFCAVRPPGHHAERSKAMGFCIFNNVAVGAHYLINRGIKKVFIIDFDAHHGNGTQRSFYEDDRVFYFSTHEYPFYPGTGSADERGAGRGYGFTYNVPMKAGAGDEEYLRVYKEILPALVKDFKPEFLLVSAGYDLHKDDPLTYLDVTTEGIREIVSSIVNVSKALSIPLLLALEGGYNLRVLSECVADTLEILLEA</sequence>
<dbReference type="InterPro" id="IPR023696">
    <property type="entry name" value="Ureohydrolase_dom_sf"/>
</dbReference>
<dbReference type="Proteomes" id="UP000002043">
    <property type="component" value="Chromosome"/>
</dbReference>
<gene>
    <name evidence="3" type="ordered locus">Thal_1352</name>
</gene>
<comment type="similarity">
    <text evidence="1">Belongs to the histone deacetylase family.</text>
</comment>